<keyword evidence="4" id="KW-1185">Reference proteome</keyword>
<feature type="region of interest" description="Disordered" evidence="1">
    <location>
        <begin position="51"/>
        <end position="81"/>
    </location>
</feature>
<protein>
    <submittedName>
        <fullName evidence="3">Uncharacterized protein</fullName>
    </submittedName>
</protein>
<name>A0A9K3LHG5_9STRA</name>
<feature type="region of interest" description="Disordered" evidence="1">
    <location>
        <begin position="574"/>
        <end position="671"/>
    </location>
</feature>
<evidence type="ECO:0000313" key="3">
    <source>
        <dbReference type="EMBL" id="KAG7361965.1"/>
    </source>
</evidence>
<feature type="compositionally biased region" description="Basic and acidic residues" evidence="1">
    <location>
        <begin position="654"/>
        <end position="671"/>
    </location>
</feature>
<comment type="caution">
    <text evidence="3">The sequence shown here is derived from an EMBL/GenBank/DDBJ whole genome shotgun (WGS) entry which is preliminary data.</text>
</comment>
<keyword evidence="2" id="KW-0732">Signal</keyword>
<gene>
    <name evidence="3" type="ORF">IV203_025631</name>
</gene>
<organism evidence="3 4">
    <name type="scientific">Nitzschia inconspicua</name>
    <dbReference type="NCBI Taxonomy" id="303405"/>
    <lineage>
        <taxon>Eukaryota</taxon>
        <taxon>Sar</taxon>
        <taxon>Stramenopiles</taxon>
        <taxon>Ochrophyta</taxon>
        <taxon>Bacillariophyta</taxon>
        <taxon>Bacillariophyceae</taxon>
        <taxon>Bacillariophycidae</taxon>
        <taxon>Bacillariales</taxon>
        <taxon>Bacillariaceae</taxon>
        <taxon>Nitzschia</taxon>
    </lineage>
</organism>
<dbReference type="AlphaFoldDB" id="A0A9K3LHG5"/>
<reference evidence="3" key="2">
    <citation type="submission" date="2021-04" db="EMBL/GenBank/DDBJ databases">
        <authorList>
            <person name="Podell S."/>
        </authorList>
    </citation>
    <scope>NUCLEOTIDE SEQUENCE</scope>
    <source>
        <strain evidence="3">Hildebrandi</strain>
    </source>
</reference>
<accession>A0A9K3LHG5</accession>
<sequence>MMMTIRMTLRNNNTDALRLLFLLLSVLVASEHQCRYQVDAFVTTTNNRPSGLETTHRTTTTAPFTFSSSTTSTTTTTSTSTTTTVLFAKSRKARRETKKQQSQGRSKQFYQALEEAGANVTPSINGSSEDKNDSTTTTATKENDQGQSPPPPRSGEDPAAQARRNAIQEEAEQRYQQRPEVSTMVVDEETGTEVLAQGQKVMDIVTRKAVRLDDTPQQRLAQMFPTVPTEVRNRYRFDGRTITVPQMVEQWKEACYVKLPDGTRGTPQHPSIAHKAIQFTVANRDYLGPRMKKTLARWTMHHATIGDWDGALEWKQIWDNYLLVENYISAPFRQIIQDSEGRVGPNFGNLDLMSFCQGDLYQRIGNYIVLKGMVAHWEKKVVDANFYEKNPQPEENYMRWLATGDPKRYRADPPILWTLAECAQVCAKAQEMCQLFVQNDELFADFPPEIVFLEQALKIKGGTALRKYMIEEFCPERNITPESLREAMRRFHHQLDTMQIDPYADLTNKVELLYRAMAIGTDEERDPYEKYLGMDAVTDPTNPAYFETYTFNAPPNSLVRFIDNQYPEREGFFEMVGPKPTKPEVEETTSTSSLNENPFVMDNPFDLSNLFGGGNDDGSSSSMNTNPLESFFDTLTGASNSREKQLRSEPNPDADQKPYETPEIRRMGRRHELGWLTKLSELDKTYKAPFGSVQPGRIIPDEEA</sequence>
<reference evidence="3" key="1">
    <citation type="journal article" date="2021" name="Sci. Rep.">
        <title>Diploid genomic architecture of Nitzschia inconspicua, an elite biomass production diatom.</title>
        <authorList>
            <person name="Oliver A."/>
            <person name="Podell S."/>
            <person name="Pinowska A."/>
            <person name="Traller J.C."/>
            <person name="Smith S.R."/>
            <person name="McClure R."/>
            <person name="Beliaev A."/>
            <person name="Bohutskyi P."/>
            <person name="Hill E.A."/>
            <person name="Rabines A."/>
            <person name="Zheng H."/>
            <person name="Allen L.Z."/>
            <person name="Kuo A."/>
            <person name="Grigoriev I.V."/>
            <person name="Allen A.E."/>
            <person name="Hazlebeck D."/>
            <person name="Allen E.E."/>
        </authorList>
    </citation>
    <scope>NUCLEOTIDE SEQUENCE</scope>
    <source>
        <strain evidence="3">Hildebrandi</strain>
    </source>
</reference>
<feature type="signal peptide" evidence="2">
    <location>
        <begin position="1"/>
        <end position="30"/>
    </location>
</feature>
<feature type="region of interest" description="Disordered" evidence="1">
    <location>
        <begin position="116"/>
        <end position="182"/>
    </location>
</feature>
<feature type="compositionally biased region" description="Low complexity" evidence="1">
    <location>
        <begin position="57"/>
        <end position="81"/>
    </location>
</feature>
<evidence type="ECO:0000256" key="2">
    <source>
        <dbReference type="SAM" id="SignalP"/>
    </source>
</evidence>
<dbReference type="EMBL" id="JAGRRH010000012">
    <property type="protein sequence ID" value="KAG7361965.1"/>
    <property type="molecule type" value="Genomic_DNA"/>
</dbReference>
<dbReference type="Proteomes" id="UP000693970">
    <property type="component" value="Unassembled WGS sequence"/>
</dbReference>
<dbReference type="OrthoDB" id="38437at2759"/>
<evidence type="ECO:0000256" key="1">
    <source>
        <dbReference type="SAM" id="MobiDB-lite"/>
    </source>
</evidence>
<proteinExistence type="predicted"/>
<feature type="region of interest" description="Disordered" evidence="1">
    <location>
        <begin position="89"/>
        <end position="108"/>
    </location>
</feature>
<feature type="chain" id="PRO_5039935875" evidence="2">
    <location>
        <begin position="31"/>
        <end position="704"/>
    </location>
</feature>
<evidence type="ECO:0000313" key="4">
    <source>
        <dbReference type="Proteomes" id="UP000693970"/>
    </source>
</evidence>